<dbReference type="HOGENOM" id="CLU_061901_4_2_6"/>
<dbReference type="PANTHER" id="PTHR10458">
    <property type="entry name" value="PEPTIDE DEFORMYLASE"/>
    <property type="match status" value="1"/>
</dbReference>
<comment type="similarity">
    <text evidence="1">Belongs to the polypeptide deformylase family.</text>
</comment>
<dbReference type="EMBL" id="DF952380">
    <property type="protein sequence ID" value="GAN45421.1"/>
    <property type="molecule type" value="Genomic_DNA"/>
</dbReference>
<gene>
    <name evidence="2" type="ORF">MBSD_1969</name>
    <name evidence="3" type="ORF">MBSD_n2089</name>
</gene>
<accession>A0A0K8QPG0</accession>
<evidence type="ECO:0000256" key="1">
    <source>
        <dbReference type="ARBA" id="ARBA00010759"/>
    </source>
</evidence>
<sequence length="155" mass="17429">MPVDFGGADLSAHQADLAAALSAFRASHGWGRAVALPQLGVAKRIVAFDLGGGPFFAINPVIEWQSPETFEVWDDCMCLPEIAVRVRRSRSLTLEYLDANRKRVRLERVSEDLSELIQHEMDHLEGVLLTDRMLPEWGVVAREARDRARPIKREP</sequence>
<evidence type="ECO:0000313" key="4">
    <source>
        <dbReference type="Proteomes" id="UP000253740"/>
    </source>
</evidence>
<name>A0A0K8QPG0_9GAMM</name>
<keyword evidence="4" id="KW-1185">Reference proteome</keyword>
<dbReference type="EMBL" id="DF970233">
    <property type="protein sequence ID" value="GAP66774.1"/>
    <property type="molecule type" value="Genomic_DNA"/>
</dbReference>
<proteinExistence type="inferred from homology"/>
<dbReference type="PANTHER" id="PTHR10458:SF22">
    <property type="entry name" value="PEPTIDE DEFORMYLASE"/>
    <property type="match status" value="1"/>
</dbReference>
<dbReference type="PRINTS" id="PR01576">
    <property type="entry name" value="PDEFORMYLASE"/>
</dbReference>
<dbReference type="AlphaFoldDB" id="A0A0K8QPG0"/>
<organism evidence="3">
    <name type="scientific">Mizugakiibacter sediminis</name>
    <dbReference type="NCBI Taxonomy" id="1475481"/>
    <lineage>
        <taxon>Bacteria</taxon>
        <taxon>Pseudomonadati</taxon>
        <taxon>Pseudomonadota</taxon>
        <taxon>Gammaproteobacteria</taxon>
        <taxon>Lysobacterales</taxon>
        <taxon>Rhodanobacteraceae</taxon>
        <taxon>Mizugakiibacter</taxon>
    </lineage>
</organism>
<dbReference type="RefSeq" id="WP_062537363.1">
    <property type="nucleotide sequence ID" value="NZ_DF970233.1"/>
</dbReference>
<dbReference type="SUPFAM" id="SSF56420">
    <property type="entry name" value="Peptide deformylase"/>
    <property type="match status" value="1"/>
</dbReference>
<dbReference type="GO" id="GO:0042586">
    <property type="term" value="F:peptide deformylase activity"/>
    <property type="evidence" value="ECO:0007669"/>
    <property type="project" value="InterPro"/>
</dbReference>
<reference evidence="2" key="1">
    <citation type="submission" date="2015-03" db="EMBL/GenBank/DDBJ databases">
        <title>Draft genome sequence of Mizugakiibacter sediminis skMP5.</title>
        <authorList>
            <person name="Watanabe T."/>
            <person name="Kojima H."/>
            <person name="Fukui M."/>
        </authorList>
    </citation>
    <scope>NUCLEOTIDE SEQUENCE</scope>
    <source>
        <strain evidence="2">SkMP5</strain>
    </source>
</reference>
<evidence type="ECO:0000313" key="3">
    <source>
        <dbReference type="EMBL" id="GAP66774.1"/>
    </source>
</evidence>
<dbReference type="Proteomes" id="UP000253740">
    <property type="component" value="Unassembled WGS sequence"/>
</dbReference>
<reference evidence="3" key="2">
    <citation type="submission" date="2015-08" db="EMBL/GenBank/DDBJ databases">
        <title>Complete DNA Sequence of Pseudomonas syringae pv. actinidiae, the Causal Agent of Kiwifruit Canker Disease.</title>
        <authorList>
            <person name="Rikkerink E.H.A."/>
            <person name="Fineran P.C."/>
        </authorList>
    </citation>
    <scope>NUCLEOTIDE SEQUENCE</scope>
    <source>
        <strain evidence="3">SkMP5</strain>
    </source>
</reference>
<dbReference type="InterPro" id="IPR023635">
    <property type="entry name" value="Peptide_deformylase"/>
</dbReference>
<dbReference type="InterPro" id="IPR036821">
    <property type="entry name" value="Peptide_deformylase_sf"/>
</dbReference>
<dbReference type="STRING" id="1475481.GCA_000953855_02135"/>
<dbReference type="Pfam" id="PF01327">
    <property type="entry name" value="Pep_deformylase"/>
    <property type="match status" value="1"/>
</dbReference>
<dbReference type="Gene3D" id="3.90.45.10">
    <property type="entry name" value="Peptide deformylase"/>
    <property type="match status" value="1"/>
</dbReference>
<protein>
    <submittedName>
        <fullName evidence="2">N-formylmethionyl-tRNA deformylase</fullName>
    </submittedName>
    <submittedName>
        <fullName evidence="3">Peptide deformylase</fullName>
    </submittedName>
</protein>
<evidence type="ECO:0000313" key="2">
    <source>
        <dbReference type="EMBL" id="GAN45421.1"/>
    </source>
</evidence>